<gene>
    <name evidence="9" type="ORF">Fcan01_25898</name>
</gene>
<dbReference type="OrthoDB" id="19261at2759"/>
<keyword evidence="3" id="KW-0677">Repeat</keyword>
<feature type="domain" description="T-SNARE coiled-coil homology" evidence="8">
    <location>
        <begin position="27"/>
        <end position="89"/>
    </location>
</feature>
<protein>
    <submittedName>
        <fullName evidence="9">Synaptosomal-associated protein 25</fullName>
    </submittedName>
</protein>
<evidence type="ECO:0000256" key="4">
    <source>
        <dbReference type="ARBA" id="ARBA00023018"/>
    </source>
</evidence>
<dbReference type="SUPFAM" id="SSF58038">
    <property type="entry name" value="SNARE fusion complex"/>
    <property type="match status" value="2"/>
</dbReference>
<sequence>MKKMPPPPPESPTQPRNEAESLQLKASQVTDESLSSTRRMKLLCEEAKEAGIKTLVALDDQGEQLDNIEKGMHDINEDMVEAEKAMQGMGGCCFGLCPPLSVICAGKSKDEAMFKVNDDGVGGSGGPGPGRGLDGAGIPTYGGFISKYSNDAREDEMEQNMDEVSIMVGNLRNMAIDMGGEIGNQNNQIDRINMMAESNVTRINVANEKANQLLKK</sequence>
<dbReference type="PANTHER" id="PTHR19305:SF14">
    <property type="entry name" value="SYNAPTOSOMAL-ASSOCIATED PROTEIN-RELATED"/>
    <property type="match status" value="1"/>
</dbReference>
<evidence type="ECO:0000256" key="3">
    <source>
        <dbReference type="ARBA" id="ARBA00022737"/>
    </source>
</evidence>
<dbReference type="EMBL" id="LNIX01000039">
    <property type="protein sequence ID" value="OXA39333.1"/>
    <property type="molecule type" value="Genomic_DNA"/>
</dbReference>
<dbReference type="InterPro" id="IPR000727">
    <property type="entry name" value="T_SNARE_dom"/>
</dbReference>
<evidence type="ECO:0000313" key="9">
    <source>
        <dbReference type="EMBL" id="OXA39333.1"/>
    </source>
</evidence>
<dbReference type="GO" id="GO:0005886">
    <property type="term" value="C:plasma membrane"/>
    <property type="evidence" value="ECO:0007669"/>
    <property type="project" value="TreeGrafter"/>
</dbReference>
<comment type="caution">
    <text evidence="9">The sequence shown here is derived from an EMBL/GenBank/DDBJ whole genome shotgun (WGS) entry which is preliminary data.</text>
</comment>
<organism evidence="9 10">
    <name type="scientific">Folsomia candida</name>
    <name type="common">Springtail</name>
    <dbReference type="NCBI Taxonomy" id="158441"/>
    <lineage>
        <taxon>Eukaryota</taxon>
        <taxon>Metazoa</taxon>
        <taxon>Ecdysozoa</taxon>
        <taxon>Arthropoda</taxon>
        <taxon>Hexapoda</taxon>
        <taxon>Collembola</taxon>
        <taxon>Entomobryomorpha</taxon>
        <taxon>Isotomoidea</taxon>
        <taxon>Isotomidae</taxon>
        <taxon>Proisotominae</taxon>
        <taxon>Folsomia</taxon>
    </lineage>
</organism>
<keyword evidence="10" id="KW-1185">Reference proteome</keyword>
<dbReference type="AlphaFoldDB" id="A0A226D2E6"/>
<dbReference type="PANTHER" id="PTHR19305">
    <property type="entry name" value="SYNAPTOSOMAL ASSOCIATED PROTEIN"/>
    <property type="match status" value="1"/>
</dbReference>
<name>A0A226D2E6_FOLCA</name>
<feature type="region of interest" description="Disordered" evidence="7">
    <location>
        <begin position="1"/>
        <end position="36"/>
    </location>
</feature>
<dbReference type="CDD" id="cd15889">
    <property type="entry name" value="SNARE_SNAP25N_23N"/>
    <property type="match status" value="1"/>
</dbReference>
<dbReference type="OMA" id="MNTEIER"/>
<dbReference type="SMART" id="SM00397">
    <property type="entry name" value="t_SNARE"/>
    <property type="match status" value="2"/>
</dbReference>
<feature type="compositionally biased region" description="Pro residues" evidence="7">
    <location>
        <begin position="1"/>
        <end position="12"/>
    </location>
</feature>
<dbReference type="GO" id="GO:0043005">
    <property type="term" value="C:neuron projection"/>
    <property type="evidence" value="ECO:0007669"/>
    <property type="project" value="UniProtKB-KW"/>
</dbReference>
<dbReference type="PROSITE" id="PS50192">
    <property type="entry name" value="T_SNARE"/>
    <property type="match status" value="2"/>
</dbReference>
<keyword evidence="4" id="KW-0770">Synapse</keyword>
<dbReference type="GO" id="GO:0031629">
    <property type="term" value="P:synaptic vesicle fusion to presynaptic active zone membrane"/>
    <property type="evidence" value="ECO:0007669"/>
    <property type="project" value="TreeGrafter"/>
</dbReference>
<proteinExistence type="inferred from homology"/>
<feature type="domain" description="T-SNARE coiled-coil homology" evidence="8">
    <location>
        <begin position="151"/>
        <end position="213"/>
    </location>
</feature>
<keyword evidence="5" id="KW-0175">Coiled coil</keyword>
<dbReference type="FunFam" id="1.20.5.110:FF:000007">
    <property type="entry name" value="Synaptosomal-associated protein"/>
    <property type="match status" value="1"/>
</dbReference>
<dbReference type="Gene3D" id="1.20.5.110">
    <property type="match status" value="2"/>
</dbReference>
<dbReference type="GO" id="GO:0016082">
    <property type="term" value="P:synaptic vesicle priming"/>
    <property type="evidence" value="ECO:0007669"/>
    <property type="project" value="TreeGrafter"/>
</dbReference>
<evidence type="ECO:0000256" key="5">
    <source>
        <dbReference type="ARBA" id="ARBA00023054"/>
    </source>
</evidence>
<evidence type="ECO:0000256" key="6">
    <source>
        <dbReference type="ARBA" id="ARBA00034102"/>
    </source>
</evidence>
<dbReference type="GO" id="GO:0031201">
    <property type="term" value="C:SNARE complex"/>
    <property type="evidence" value="ECO:0007669"/>
    <property type="project" value="TreeGrafter"/>
</dbReference>
<dbReference type="STRING" id="158441.A0A226D2E6"/>
<evidence type="ECO:0000259" key="8">
    <source>
        <dbReference type="PROSITE" id="PS50192"/>
    </source>
</evidence>
<reference evidence="9 10" key="1">
    <citation type="submission" date="2015-12" db="EMBL/GenBank/DDBJ databases">
        <title>The genome of Folsomia candida.</title>
        <authorList>
            <person name="Faddeeva A."/>
            <person name="Derks M.F."/>
            <person name="Anvar Y."/>
            <person name="Smit S."/>
            <person name="Van Straalen N."/>
            <person name="Roelofs D."/>
        </authorList>
    </citation>
    <scope>NUCLEOTIDE SEQUENCE [LARGE SCALE GENOMIC DNA]</scope>
    <source>
        <strain evidence="9 10">VU population</strain>
        <tissue evidence="9">Whole body</tissue>
    </source>
</reference>
<dbReference type="CDD" id="cd15885">
    <property type="entry name" value="SNARE_SNAP25C"/>
    <property type="match status" value="1"/>
</dbReference>
<dbReference type="Proteomes" id="UP000198287">
    <property type="component" value="Unassembled WGS sequence"/>
</dbReference>
<evidence type="ECO:0000313" key="10">
    <source>
        <dbReference type="Proteomes" id="UP000198287"/>
    </source>
</evidence>
<dbReference type="GO" id="GO:0098793">
    <property type="term" value="C:presynapse"/>
    <property type="evidence" value="ECO:0007669"/>
    <property type="project" value="GOC"/>
</dbReference>
<dbReference type="GO" id="GO:0019905">
    <property type="term" value="F:syntaxin binding"/>
    <property type="evidence" value="ECO:0007669"/>
    <property type="project" value="TreeGrafter"/>
</dbReference>
<dbReference type="FunFam" id="1.20.5.110:FF:000018">
    <property type="entry name" value="Synaptosomal-associated protein"/>
    <property type="match status" value="1"/>
</dbReference>
<evidence type="ECO:0000256" key="2">
    <source>
        <dbReference type="ARBA" id="ARBA00022599"/>
    </source>
</evidence>
<evidence type="ECO:0000256" key="1">
    <source>
        <dbReference type="ARBA" id="ARBA00009480"/>
    </source>
</evidence>
<dbReference type="GO" id="GO:0005484">
    <property type="term" value="F:SNAP receptor activity"/>
    <property type="evidence" value="ECO:0007669"/>
    <property type="project" value="TreeGrafter"/>
</dbReference>
<keyword evidence="2" id="KW-0771">Synaptosome</keyword>
<accession>A0A226D2E6</accession>
<comment type="similarity">
    <text evidence="1">Belongs to the SNAP-25 family.</text>
</comment>
<comment type="subcellular location">
    <subcellularLocation>
        <location evidence="6">Synapse</location>
        <location evidence="6">Synaptosome</location>
    </subcellularLocation>
</comment>
<evidence type="ECO:0000256" key="7">
    <source>
        <dbReference type="SAM" id="MobiDB-lite"/>
    </source>
</evidence>
<feature type="compositionally biased region" description="Polar residues" evidence="7">
    <location>
        <begin position="24"/>
        <end position="36"/>
    </location>
</feature>